<organism evidence="4 5">
    <name type="scientific">Tuber melanosporum (strain Mel28)</name>
    <name type="common">Perigord black truffle</name>
    <dbReference type="NCBI Taxonomy" id="656061"/>
    <lineage>
        <taxon>Eukaryota</taxon>
        <taxon>Fungi</taxon>
        <taxon>Dikarya</taxon>
        <taxon>Ascomycota</taxon>
        <taxon>Pezizomycotina</taxon>
        <taxon>Pezizomycetes</taxon>
        <taxon>Pezizales</taxon>
        <taxon>Tuberaceae</taxon>
        <taxon>Tuber</taxon>
    </lineage>
</organism>
<dbReference type="HOGENOM" id="CLU_2428660_0_0_1"/>
<keyword evidence="1" id="KW-0539">Nucleus</keyword>
<protein>
    <submittedName>
        <fullName evidence="4">(Perigord truffle) hypothetical protein</fullName>
    </submittedName>
</protein>
<dbReference type="GO" id="GO:0000981">
    <property type="term" value="F:DNA-binding transcription factor activity, RNA polymerase II-specific"/>
    <property type="evidence" value="ECO:0007669"/>
    <property type="project" value="InterPro"/>
</dbReference>
<evidence type="ECO:0000313" key="4">
    <source>
        <dbReference type="EMBL" id="CAZ80511.1"/>
    </source>
</evidence>
<dbReference type="STRING" id="656061.D5G7L8"/>
<evidence type="ECO:0000313" key="5">
    <source>
        <dbReference type="Proteomes" id="UP000006911"/>
    </source>
</evidence>
<dbReference type="InterPro" id="IPR036864">
    <property type="entry name" value="Zn2-C6_fun-type_DNA-bd_sf"/>
</dbReference>
<dbReference type="InterPro" id="IPR001138">
    <property type="entry name" value="Zn2Cys6_DnaBD"/>
</dbReference>
<dbReference type="Pfam" id="PF00172">
    <property type="entry name" value="Zn_clus"/>
    <property type="match status" value="1"/>
</dbReference>
<gene>
    <name evidence="4" type="ORF">GSTUM_00004614001</name>
</gene>
<dbReference type="EMBL" id="FN430031">
    <property type="protein sequence ID" value="CAZ80511.1"/>
    <property type="molecule type" value="Genomic_DNA"/>
</dbReference>
<dbReference type="CDD" id="cd00067">
    <property type="entry name" value="GAL4"/>
    <property type="match status" value="1"/>
</dbReference>
<evidence type="ECO:0000259" key="3">
    <source>
        <dbReference type="PROSITE" id="PS50048"/>
    </source>
</evidence>
<proteinExistence type="predicted"/>
<dbReference type="GO" id="GO:0008270">
    <property type="term" value="F:zinc ion binding"/>
    <property type="evidence" value="ECO:0007669"/>
    <property type="project" value="InterPro"/>
</dbReference>
<feature type="compositionally biased region" description="Polar residues" evidence="2">
    <location>
        <begin position="70"/>
        <end position="91"/>
    </location>
</feature>
<dbReference type="RefSeq" id="XP_002836320.1">
    <property type="nucleotide sequence ID" value="XM_002836274.1"/>
</dbReference>
<dbReference type="SUPFAM" id="SSF57701">
    <property type="entry name" value="Zn2/Cys6 DNA-binding domain"/>
    <property type="match status" value="1"/>
</dbReference>
<dbReference type="Proteomes" id="UP000006911">
    <property type="component" value="Unassembled WGS sequence"/>
</dbReference>
<dbReference type="SMART" id="SM00066">
    <property type="entry name" value="GAL4"/>
    <property type="match status" value="1"/>
</dbReference>
<evidence type="ECO:0000256" key="1">
    <source>
        <dbReference type="ARBA" id="ARBA00023242"/>
    </source>
</evidence>
<reference evidence="4 5" key="1">
    <citation type="journal article" date="2010" name="Nature">
        <title>Perigord black truffle genome uncovers evolutionary origins and mechanisms of symbiosis.</title>
        <authorList>
            <person name="Martin F."/>
            <person name="Kohler A."/>
            <person name="Murat C."/>
            <person name="Balestrini R."/>
            <person name="Coutinho P.M."/>
            <person name="Jaillon O."/>
            <person name="Montanini B."/>
            <person name="Morin E."/>
            <person name="Noel B."/>
            <person name="Percudani R."/>
            <person name="Porcel B."/>
            <person name="Rubini A."/>
            <person name="Amicucci A."/>
            <person name="Amselem J."/>
            <person name="Anthouard V."/>
            <person name="Arcioni S."/>
            <person name="Artiguenave F."/>
            <person name="Aury J.M."/>
            <person name="Ballario P."/>
            <person name="Bolchi A."/>
            <person name="Brenna A."/>
            <person name="Brun A."/>
            <person name="Buee M."/>
            <person name="Cantarel B."/>
            <person name="Chevalier G."/>
            <person name="Couloux A."/>
            <person name="Da Silva C."/>
            <person name="Denoeud F."/>
            <person name="Duplessis S."/>
            <person name="Ghignone S."/>
            <person name="Hilselberger B."/>
            <person name="Iotti M."/>
            <person name="Marcais B."/>
            <person name="Mello A."/>
            <person name="Miranda M."/>
            <person name="Pacioni G."/>
            <person name="Quesneville H."/>
            <person name="Riccioni C."/>
            <person name="Ruotolo R."/>
            <person name="Splivallo R."/>
            <person name="Stocchi V."/>
            <person name="Tisserant E."/>
            <person name="Viscomi A.R."/>
            <person name="Zambonelli A."/>
            <person name="Zampieri E."/>
            <person name="Henrissat B."/>
            <person name="Lebrun M.H."/>
            <person name="Paolocci F."/>
            <person name="Bonfante P."/>
            <person name="Ottonello S."/>
            <person name="Wincker P."/>
        </authorList>
    </citation>
    <scope>NUCLEOTIDE SEQUENCE [LARGE SCALE GENOMIC DNA]</scope>
    <source>
        <strain evidence="4 5">Mel28</strain>
    </source>
</reference>
<feature type="domain" description="Zn(2)-C6 fungal-type" evidence="3">
    <location>
        <begin position="18"/>
        <end position="56"/>
    </location>
</feature>
<dbReference type="KEGG" id="tml:GSTUM_00004614001"/>
<dbReference type="AlphaFoldDB" id="D5G7L8"/>
<name>D5G7L8_TUBMM</name>
<evidence type="ECO:0000256" key="2">
    <source>
        <dbReference type="SAM" id="MobiDB-lite"/>
    </source>
</evidence>
<dbReference type="Gene3D" id="4.10.240.10">
    <property type="entry name" value="Zn(2)-C6 fungal-type DNA-binding domain"/>
    <property type="match status" value="1"/>
</dbReference>
<feature type="region of interest" description="Disordered" evidence="2">
    <location>
        <begin position="63"/>
        <end position="91"/>
    </location>
</feature>
<dbReference type="GeneID" id="9186990"/>
<sequence>MADDTKQNRIKRLKTARACDQCRRGRSRCDIAALPASSPENSNCQRCMEHGFECTSVLSIKETRGKRTTAQKQDLNSPTRESPTTEARQVE</sequence>
<dbReference type="PROSITE" id="PS50048">
    <property type="entry name" value="ZN2_CY6_FUNGAL_2"/>
    <property type="match status" value="1"/>
</dbReference>
<dbReference type="InParanoid" id="D5G7L8"/>
<keyword evidence="5" id="KW-1185">Reference proteome</keyword>
<accession>D5G7L8</accession>